<dbReference type="InterPro" id="IPR004839">
    <property type="entry name" value="Aminotransferase_I/II_large"/>
</dbReference>
<dbReference type="STRING" id="269796.Rru_A3706"/>
<proteinExistence type="predicted"/>
<dbReference type="Pfam" id="PF00155">
    <property type="entry name" value="Aminotran_1_2"/>
    <property type="match status" value="1"/>
</dbReference>
<name>Q2RMZ5_RHORT</name>
<evidence type="ECO:0000256" key="3">
    <source>
        <dbReference type="ARBA" id="ARBA00022679"/>
    </source>
</evidence>
<evidence type="ECO:0000313" key="5">
    <source>
        <dbReference type="EMBL" id="ABC24500.1"/>
    </source>
</evidence>
<dbReference type="Gene3D" id="3.40.640.10">
    <property type="entry name" value="Type I PLP-dependent aspartate aminotransferase-like (Major domain)"/>
    <property type="match status" value="1"/>
</dbReference>
<sequence>MAFAAGFVQGVRPFWPKGSPTDGTGACPFPGGRVLFRPHPPGRARPLFGVSRPRSVADHPMINPRLIALPDYPFQRLATLLAGVAPGADPLALSVGEPQHPTPALAGLELARHGDQWRRYPPAAGNERWKAAVTAWLTRRYGLPAAMIDPHAVIPASGTREALYMLGQVLTDGRGEAGERPLVVMPDPLYLPYLGAARMNGATILAVPGSEEGDFLPDIAGLPAATLERAAAVFVCSPANPQGSIVSLESWKTLVGLARRHGFVLVADECYSEIYDDQPPPGVLEACRDLGGSLKNVLVLNSLSKRSNGAGLRSGLIAGDRALIDAFLRLRAYASAGMPLPIMEASAALWDDETHVEANRALYREKIDLAAARLKGMLGFRRPPGGFFLWLDTTPWGETGEQATLRLWRDHGLKVLPGAYMTANPDAGDNPARNRLRLALVHDGPVVARALDRLVAASPH</sequence>
<dbReference type="GO" id="GO:0008483">
    <property type="term" value="F:transaminase activity"/>
    <property type="evidence" value="ECO:0007669"/>
    <property type="project" value="UniProtKB-KW"/>
</dbReference>
<dbReference type="EnsemblBacteria" id="ABC24500">
    <property type="protein sequence ID" value="ABC24500"/>
    <property type="gene ID" value="Rru_A3706"/>
</dbReference>
<comment type="cofactor">
    <cofactor evidence="1">
        <name>pyridoxal 5'-phosphate</name>
        <dbReference type="ChEBI" id="CHEBI:597326"/>
    </cofactor>
</comment>
<dbReference type="EMBL" id="CP000230">
    <property type="protein sequence ID" value="ABC24500.1"/>
    <property type="molecule type" value="Genomic_DNA"/>
</dbReference>
<dbReference type="PATRIC" id="fig|269796.9.peg.3830"/>
<keyword evidence="3 5" id="KW-0808">Transferase</keyword>
<dbReference type="SUPFAM" id="SSF53383">
    <property type="entry name" value="PLP-dependent transferases"/>
    <property type="match status" value="1"/>
</dbReference>
<dbReference type="HOGENOM" id="CLU_017584_4_5_5"/>
<evidence type="ECO:0000259" key="4">
    <source>
        <dbReference type="Pfam" id="PF00155"/>
    </source>
</evidence>
<dbReference type="InterPro" id="IPR015422">
    <property type="entry name" value="PyrdxlP-dep_Trfase_small"/>
</dbReference>
<reference evidence="5 6" key="1">
    <citation type="journal article" date="2011" name="Stand. Genomic Sci.">
        <title>Complete genome sequence of Rhodospirillum rubrum type strain (S1).</title>
        <authorList>
            <person name="Munk A.C."/>
            <person name="Copeland A."/>
            <person name="Lucas S."/>
            <person name="Lapidus A."/>
            <person name="Del Rio T.G."/>
            <person name="Barry K."/>
            <person name="Detter J.C."/>
            <person name="Hammon N."/>
            <person name="Israni S."/>
            <person name="Pitluck S."/>
            <person name="Brettin T."/>
            <person name="Bruce D."/>
            <person name="Han C."/>
            <person name="Tapia R."/>
            <person name="Gilna P."/>
            <person name="Schmutz J."/>
            <person name="Larimer F."/>
            <person name="Land M."/>
            <person name="Kyrpides N.C."/>
            <person name="Mavromatis K."/>
            <person name="Richardson P."/>
            <person name="Rohde M."/>
            <person name="Goker M."/>
            <person name="Klenk H.P."/>
            <person name="Zhang Y."/>
            <person name="Roberts G.P."/>
            <person name="Reslewic S."/>
            <person name="Schwartz D.C."/>
        </authorList>
    </citation>
    <scope>NUCLEOTIDE SEQUENCE [LARGE SCALE GENOMIC DNA]</scope>
    <source>
        <strain evidence="6">ATCC 11170 / ATH 1.1.1 / DSM 467 / LMG 4362 / NCIMB 8255 / S1</strain>
    </source>
</reference>
<dbReference type="PhylomeDB" id="Q2RMZ5"/>
<dbReference type="Gene3D" id="3.90.1150.10">
    <property type="entry name" value="Aspartate Aminotransferase, domain 1"/>
    <property type="match status" value="1"/>
</dbReference>
<keyword evidence="2 5" id="KW-0032">Aminotransferase</keyword>
<organism evidence="5 6">
    <name type="scientific">Rhodospirillum rubrum (strain ATCC 11170 / ATH 1.1.1 / DSM 467 / LMG 4362 / NCIMB 8255 / S1)</name>
    <dbReference type="NCBI Taxonomy" id="269796"/>
    <lineage>
        <taxon>Bacteria</taxon>
        <taxon>Pseudomonadati</taxon>
        <taxon>Pseudomonadota</taxon>
        <taxon>Alphaproteobacteria</taxon>
        <taxon>Rhodospirillales</taxon>
        <taxon>Rhodospirillaceae</taxon>
        <taxon>Rhodospirillum</taxon>
    </lineage>
</organism>
<evidence type="ECO:0000256" key="2">
    <source>
        <dbReference type="ARBA" id="ARBA00022576"/>
    </source>
</evidence>
<dbReference type="CDD" id="cd00609">
    <property type="entry name" value="AAT_like"/>
    <property type="match status" value="1"/>
</dbReference>
<feature type="domain" description="Aminotransferase class I/classII large" evidence="4">
    <location>
        <begin position="91"/>
        <end position="454"/>
    </location>
</feature>
<dbReference type="GO" id="GO:0030170">
    <property type="term" value="F:pyridoxal phosphate binding"/>
    <property type="evidence" value="ECO:0007669"/>
    <property type="project" value="InterPro"/>
</dbReference>
<gene>
    <name evidence="5" type="ordered locus">Rru_A3706</name>
</gene>
<dbReference type="PANTHER" id="PTHR42832:SF3">
    <property type="entry name" value="L-GLUTAMINE--4-(METHYLSULFANYL)-2-OXOBUTANOATE AMINOTRANSFERASE"/>
    <property type="match status" value="1"/>
</dbReference>
<dbReference type="AlphaFoldDB" id="Q2RMZ5"/>
<dbReference type="InterPro" id="IPR015421">
    <property type="entry name" value="PyrdxlP-dep_Trfase_major"/>
</dbReference>
<dbReference type="eggNOG" id="COG0436">
    <property type="taxonomic scope" value="Bacteria"/>
</dbReference>
<evidence type="ECO:0000256" key="1">
    <source>
        <dbReference type="ARBA" id="ARBA00001933"/>
    </source>
</evidence>
<keyword evidence="6" id="KW-1185">Reference proteome</keyword>
<dbReference type="PANTHER" id="PTHR42832">
    <property type="entry name" value="AMINO ACID AMINOTRANSFERASE"/>
    <property type="match status" value="1"/>
</dbReference>
<protein>
    <submittedName>
        <fullName evidence="5">Aminotransferase</fullName>
        <ecNumber evidence="5">2.6.1.-</ecNumber>
    </submittedName>
</protein>
<dbReference type="InterPro" id="IPR015424">
    <property type="entry name" value="PyrdxlP-dep_Trfase"/>
</dbReference>
<dbReference type="KEGG" id="rru:Rru_A3706"/>
<accession>Q2RMZ5</accession>
<evidence type="ECO:0000313" key="6">
    <source>
        <dbReference type="Proteomes" id="UP000001929"/>
    </source>
</evidence>
<dbReference type="EC" id="2.6.1.-" evidence="5"/>
<dbReference type="InterPro" id="IPR050881">
    <property type="entry name" value="LL-DAP_aminotransferase"/>
</dbReference>
<dbReference type="Proteomes" id="UP000001929">
    <property type="component" value="Chromosome"/>
</dbReference>